<dbReference type="AlphaFoldDB" id="A0A7S1LG39"/>
<gene>
    <name evidence="1" type="ORF">NDES1114_LOCUS8478</name>
</gene>
<reference evidence="1" key="1">
    <citation type="submission" date="2021-01" db="EMBL/GenBank/DDBJ databases">
        <authorList>
            <person name="Corre E."/>
            <person name="Pelletier E."/>
            <person name="Niang G."/>
            <person name="Scheremetjew M."/>
            <person name="Finn R."/>
            <person name="Kale V."/>
            <person name="Holt S."/>
            <person name="Cochrane G."/>
            <person name="Meng A."/>
            <person name="Brown T."/>
            <person name="Cohen L."/>
        </authorList>
    </citation>
    <scope>NUCLEOTIDE SEQUENCE</scope>
    <source>
        <strain evidence="1">CCAP 1951/1</strain>
    </source>
</reference>
<protein>
    <submittedName>
        <fullName evidence="1">Uncharacterized protein</fullName>
    </submittedName>
</protein>
<proteinExistence type="predicted"/>
<organism evidence="1">
    <name type="scientific">Neobodo designis</name>
    <name type="common">Flagellated protozoan</name>
    <name type="synonym">Bodo designis</name>
    <dbReference type="NCBI Taxonomy" id="312471"/>
    <lineage>
        <taxon>Eukaryota</taxon>
        <taxon>Discoba</taxon>
        <taxon>Euglenozoa</taxon>
        <taxon>Kinetoplastea</taxon>
        <taxon>Metakinetoplastina</taxon>
        <taxon>Neobodonida</taxon>
        <taxon>Neobodo</taxon>
    </lineage>
</organism>
<accession>A0A7S1LG39</accession>
<name>A0A7S1LG39_NEODS</name>
<dbReference type="EMBL" id="HBGF01012815">
    <property type="protein sequence ID" value="CAD9103358.1"/>
    <property type="molecule type" value="Transcribed_RNA"/>
</dbReference>
<sequence>MCSPILAAAPRARLNAAGAEQPLPQLLDRRDHAASSLTNAARCGSFTRTNDSKDLQRNGATNMTAESTRWLTCLSSNRRREPGLCEARLREAARFWKAGFCREAGLCKVALRQEAALSQVALCKVAICKAGICMAGICMAAVFQVAGICKRWEPVRRCGR</sequence>
<evidence type="ECO:0000313" key="1">
    <source>
        <dbReference type="EMBL" id="CAD9103358.1"/>
    </source>
</evidence>